<dbReference type="SUPFAM" id="SSF49354">
    <property type="entry name" value="PapD-like"/>
    <property type="match status" value="1"/>
</dbReference>
<dbReference type="EMBL" id="CP096849">
    <property type="protein sequence ID" value="WMT67058.1"/>
    <property type="molecule type" value="Genomic_DNA"/>
</dbReference>
<evidence type="ECO:0000256" key="6">
    <source>
        <dbReference type="ARBA" id="ARBA00023186"/>
    </source>
</evidence>
<reference evidence="11" key="1">
    <citation type="submission" date="2022-04" db="EMBL/GenBank/DDBJ databases">
        <title>Co-occurrence of mcr-9 and blaNDM-1 in multidrug-resistant Enterobacter kobei strain isolated from an infant with urinary infection.</title>
        <authorList>
            <person name="Zeng H."/>
        </authorList>
    </citation>
    <scope>NUCLEOTIDE SEQUENCE</scope>
    <source>
        <strain evidence="11">EC1382</strain>
    </source>
</reference>
<dbReference type="InterPro" id="IPR016147">
    <property type="entry name" value="Pili_assmbl_chaperone_N"/>
</dbReference>
<dbReference type="PANTHER" id="PTHR30251">
    <property type="entry name" value="PILUS ASSEMBLY CHAPERONE"/>
    <property type="match status" value="1"/>
</dbReference>
<protein>
    <submittedName>
        <fullName evidence="11">Molecular chaperone</fullName>
    </submittedName>
</protein>
<name>A0AAJ6LMX5_9ENTR</name>
<dbReference type="InterPro" id="IPR016148">
    <property type="entry name" value="Pili_assmbl_chaperone_C"/>
</dbReference>
<gene>
    <name evidence="11" type="ORF">M2B19_05605</name>
</gene>
<dbReference type="InterPro" id="IPR001829">
    <property type="entry name" value="Pili_assmbl_chaperone_bac"/>
</dbReference>
<dbReference type="InterPro" id="IPR036316">
    <property type="entry name" value="Pili_assmbl_chap_C_dom_sf"/>
</dbReference>
<evidence type="ECO:0000256" key="4">
    <source>
        <dbReference type="ARBA" id="ARBA00022729"/>
    </source>
</evidence>
<feature type="signal peptide" evidence="8">
    <location>
        <begin position="1"/>
        <end position="23"/>
    </location>
</feature>
<dbReference type="Proteomes" id="UP001228563">
    <property type="component" value="Chromosome"/>
</dbReference>
<accession>A0AAJ6LMX5</accession>
<dbReference type="AlphaFoldDB" id="A0AAJ6LMX5"/>
<dbReference type="PROSITE" id="PS00635">
    <property type="entry name" value="PILI_CHAPERONE"/>
    <property type="match status" value="1"/>
</dbReference>
<dbReference type="PANTHER" id="PTHR30251:SF11">
    <property type="entry name" value="CHAPERONE PROTEIN FIMC-RELATED"/>
    <property type="match status" value="1"/>
</dbReference>
<evidence type="ECO:0000256" key="5">
    <source>
        <dbReference type="ARBA" id="ARBA00022764"/>
    </source>
</evidence>
<dbReference type="SUPFAM" id="SSF49584">
    <property type="entry name" value="Periplasmic chaperone C-domain"/>
    <property type="match status" value="1"/>
</dbReference>
<keyword evidence="5" id="KW-0574">Periplasm</keyword>
<dbReference type="GO" id="GO:0071555">
    <property type="term" value="P:cell wall organization"/>
    <property type="evidence" value="ECO:0007669"/>
    <property type="project" value="InterPro"/>
</dbReference>
<evidence type="ECO:0000256" key="3">
    <source>
        <dbReference type="ARBA" id="ARBA00022558"/>
    </source>
</evidence>
<dbReference type="FunFam" id="2.60.40.10:FF:000458">
    <property type="entry name" value="Molecular chaperone FimC"/>
    <property type="match status" value="1"/>
</dbReference>
<feature type="domain" description="Pili assembly chaperone C-terminal" evidence="10">
    <location>
        <begin position="165"/>
        <end position="218"/>
    </location>
</feature>
<comment type="similarity">
    <text evidence="2 7">Belongs to the periplasmic pilus chaperone family.</text>
</comment>
<feature type="domain" description="Pili assembly chaperone N-terminal" evidence="9">
    <location>
        <begin position="25"/>
        <end position="142"/>
    </location>
</feature>
<dbReference type="GO" id="GO:0030288">
    <property type="term" value="C:outer membrane-bounded periplasmic space"/>
    <property type="evidence" value="ECO:0007669"/>
    <property type="project" value="InterPro"/>
</dbReference>
<sequence>MMSQLIRTIVLLGTCLLSLPGQASITVGGTRLIYNGAENEASLPVSNSKDAVPYLIQSWIELSENSKEQVPFIVTPPLFRLDGGHENTLRVIYTGETSLPENRESVFWLNVKSIPSMTRSDENRLLIAVKTRMKLFYRPAALASENAGEAWTRLTFEPRGERLVINNPTPFYVSLYSLTVGNKTIAPPPMISPLSSVTVAGSGKQVAWKAINDFGGVTTEKRQMLK</sequence>
<evidence type="ECO:0000256" key="7">
    <source>
        <dbReference type="RuleBase" id="RU003918"/>
    </source>
</evidence>
<evidence type="ECO:0000259" key="10">
    <source>
        <dbReference type="Pfam" id="PF02753"/>
    </source>
</evidence>
<feature type="chain" id="PRO_5042545735" evidence="8">
    <location>
        <begin position="24"/>
        <end position="226"/>
    </location>
</feature>
<dbReference type="Gene3D" id="2.60.40.10">
    <property type="entry name" value="Immunoglobulins"/>
    <property type="match status" value="2"/>
</dbReference>
<dbReference type="RefSeq" id="WP_032628755.1">
    <property type="nucleotide sequence ID" value="NZ_BNSW01000001.1"/>
</dbReference>
<dbReference type="InterPro" id="IPR008962">
    <property type="entry name" value="PapD-like_sf"/>
</dbReference>
<comment type="subcellular location">
    <subcellularLocation>
        <location evidence="1 7">Periplasm</location>
    </subcellularLocation>
</comment>
<keyword evidence="4 8" id="KW-0732">Signal</keyword>
<evidence type="ECO:0000313" key="12">
    <source>
        <dbReference type="Proteomes" id="UP001228563"/>
    </source>
</evidence>
<keyword evidence="3" id="KW-1029">Fimbrium biogenesis</keyword>
<evidence type="ECO:0000256" key="2">
    <source>
        <dbReference type="ARBA" id="ARBA00007399"/>
    </source>
</evidence>
<evidence type="ECO:0000256" key="8">
    <source>
        <dbReference type="SAM" id="SignalP"/>
    </source>
</evidence>
<dbReference type="PRINTS" id="PR00969">
    <property type="entry name" value="CHAPERONPILI"/>
</dbReference>
<keyword evidence="6 7" id="KW-0143">Chaperone</keyword>
<dbReference type="Pfam" id="PF02753">
    <property type="entry name" value="PapD_C"/>
    <property type="match status" value="1"/>
</dbReference>
<dbReference type="InterPro" id="IPR018046">
    <property type="entry name" value="Pili_assmbl_chaperone_CS"/>
</dbReference>
<evidence type="ECO:0000256" key="1">
    <source>
        <dbReference type="ARBA" id="ARBA00004418"/>
    </source>
</evidence>
<proteinExistence type="inferred from homology"/>
<evidence type="ECO:0000313" key="11">
    <source>
        <dbReference type="EMBL" id="WMT67058.1"/>
    </source>
</evidence>
<organism evidence="11 12">
    <name type="scientific">Enterobacter kobei</name>
    <dbReference type="NCBI Taxonomy" id="208224"/>
    <lineage>
        <taxon>Bacteria</taxon>
        <taxon>Pseudomonadati</taxon>
        <taxon>Pseudomonadota</taxon>
        <taxon>Gammaproteobacteria</taxon>
        <taxon>Enterobacterales</taxon>
        <taxon>Enterobacteriaceae</taxon>
        <taxon>Enterobacter</taxon>
        <taxon>Enterobacter cloacae complex</taxon>
    </lineage>
</organism>
<dbReference type="InterPro" id="IPR050643">
    <property type="entry name" value="Periplasmic_pilus_chap"/>
</dbReference>
<evidence type="ECO:0000259" key="9">
    <source>
        <dbReference type="Pfam" id="PF00345"/>
    </source>
</evidence>
<dbReference type="InterPro" id="IPR013783">
    <property type="entry name" value="Ig-like_fold"/>
</dbReference>
<dbReference type="Pfam" id="PF00345">
    <property type="entry name" value="PapD_N"/>
    <property type="match status" value="1"/>
</dbReference>